<gene>
    <name evidence="1" type="ORF">E2C01_061882</name>
</gene>
<name>A0A5B7H9I1_PORTR</name>
<sequence>MTHALSSHRKGEDWLGNQQTAVHYFEDGWGKGGGDVSEVCSVLHPSQHALQHQSLPHHGLRQVIFLLHLLTVPLQYLLHQVALERGVWGVHHLFVLHAATDGCT</sequence>
<evidence type="ECO:0000313" key="1">
    <source>
        <dbReference type="EMBL" id="MPC67702.1"/>
    </source>
</evidence>
<dbReference type="EMBL" id="VSRR010026627">
    <property type="protein sequence ID" value="MPC67702.1"/>
    <property type="molecule type" value="Genomic_DNA"/>
</dbReference>
<accession>A0A5B7H9I1</accession>
<keyword evidence="2" id="KW-1185">Reference proteome</keyword>
<organism evidence="1 2">
    <name type="scientific">Portunus trituberculatus</name>
    <name type="common">Swimming crab</name>
    <name type="synonym">Neptunus trituberculatus</name>
    <dbReference type="NCBI Taxonomy" id="210409"/>
    <lineage>
        <taxon>Eukaryota</taxon>
        <taxon>Metazoa</taxon>
        <taxon>Ecdysozoa</taxon>
        <taxon>Arthropoda</taxon>
        <taxon>Crustacea</taxon>
        <taxon>Multicrustacea</taxon>
        <taxon>Malacostraca</taxon>
        <taxon>Eumalacostraca</taxon>
        <taxon>Eucarida</taxon>
        <taxon>Decapoda</taxon>
        <taxon>Pleocyemata</taxon>
        <taxon>Brachyura</taxon>
        <taxon>Eubrachyura</taxon>
        <taxon>Portunoidea</taxon>
        <taxon>Portunidae</taxon>
        <taxon>Portuninae</taxon>
        <taxon>Portunus</taxon>
    </lineage>
</organism>
<evidence type="ECO:0000313" key="2">
    <source>
        <dbReference type="Proteomes" id="UP000324222"/>
    </source>
</evidence>
<dbReference type="AlphaFoldDB" id="A0A5B7H9I1"/>
<proteinExistence type="predicted"/>
<protein>
    <submittedName>
        <fullName evidence="1">Uncharacterized protein</fullName>
    </submittedName>
</protein>
<comment type="caution">
    <text evidence="1">The sequence shown here is derived from an EMBL/GenBank/DDBJ whole genome shotgun (WGS) entry which is preliminary data.</text>
</comment>
<reference evidence="1 2" key="1">
    <citation type="submission" date="2019-05" db="EMBL/GenBank/DDBJ databases">
        <title>Another draft genome of Portunus trituberculatus and its Hox gene families provides insights of decapod evolution.</title>
        <authorList>
            <person name="Jeong J.-H."/>
            <person name="Song I."/>
            <person name="Kim S."/>
            <person name="Choi T."/>
            <person name="Kim D."/>
            <person name="Ryu S."/>
            <person name="Kim W."/>
        </authorList>
    </citation>
    <scope>NUCLEOTIDE SEQUENCE [LARGE SCALE GENOMIC DNA]</scope>
    <source>
        <tissue evidence="1">Muscle</tissue>
    </source>
</reference>
<dbReference type="Proteomes" id="UP000324222">
    <property type="component" value="Unassembled WGS sequence"/>
</dbReference>